<evidence type="ECO:0000256" key="4">
    <source>
        <dbReference type="SAM" id="MobiDB-lite"/>
    </source>
</evidence>
<name>A0AAV2DVK5_9ROSI</name>
<keyword evidence="2" id="KW-0808">Transferase</keyword>
<feature type="region of interest" description="Disordered" evidence="4">
    <location>
        <begin position="274"/>
        <end position="296"/>
    </location>
</feature>
<dbReference type="AlphaFoldDB" id="A0AAV2DVK5"/>
<dbReference type="GO" id="GO:0016746">
    <property type="term" value="F:acyltransferase activity"/>
    <property type="evidence" value="ECO:0007669"/>
    <property type="project" value="UniProtKB-KW"/>
</dbReference>
<protein>
    <submittedName>
        <fullName evidence="5">Uncharacterized protein</fullName>
    </submittedName>
</protein>
<sequence>MKGLSLNVRIISEETIKPSSPTPPHNKIHKLSCMDQSSPPGYMPTFFFYGPKHDPKPSSQNDVVDKLKSTLSTTLTHYYPLAGRYGNDGVSIDCNDRGATFVVAHVAHDMTSSVLDAPDEDRLVQLLPCPPQEKCLDDDGKLILLTLRVNFFECGGIAIAACAFHGVADASSLSCFLQSWAAICRGDTAVNDLLKGAVVDYSSLFPSQDLPPQPKTVDEGTDVKPKRTVVAKRFLFPGSKIAELREKIGCFRGRQRTRVEAMSSLMWAASIRVSQQQKKKKKKATKEGDGGNNKGLHSAVMVVNLRTRTSPPLPAMCMGNLIQLTEPVTWPVEEEVTAEEGMGELAGKLSGAVRRINHEYLKKLHENESEGYFRLNKSFGEEYAKDDFIMISSSCRYPTYGADFGWGKPVSVNGFAPNNKMVVLLDAKDGEGIEAWVTLYEDDMAIFEKDSDLLYYAS</sequence>
<dbReference type="PANTHER" id="PTHR31623:SF28">
    <property type="entry name" value="BAHD ACYLTRANSFERASE"/>
    <property type="match status" value="1"/>
</dbReference>
<comment type="similarity">
    <text evidence="1">Belongs to the plant acyltransferase family.</text>
</comment>
<dbReference type="InterPro" id="IPR023213">
    <property type="entry name" value="CAT-like_dom_sf"/>
</dbReference>
<dbReference type="Pfam" id="PF02458">
    <property type="entry name" value="Transferase"/>
    <property type="match status" value="1"/>
</dbReference>
<dbReference type="Proteomes" id="UP001497516">
    <property type="component" value="Chromosome 3"/>
</dbReference>
<evidence type="ECO:0000256" key="3">
    <source>
        <dbReference type="ARBA" id="ARBA00023315"/>
    </source>
</evidence>
<evidence type="ECO:0000256" key="1">
    <source>
        <dbReference type="ARBA" id="ARBA00009861"/>
    </source>
</evidence>
<evidence type="ECO:0000256" key="2">
    <source>
        <dbReference type="ARBA" id="ARBA00022679"/>
    </source>
</evidence>
<accession>A0AAV2DVK5</accession>
<reference evidence="5 6" key="1">
    <citation type="submission" date="2024-04" db="EMBL/GenBank/DDBJ databases">
        <authorList>
            <person name="Fracassetti M."/>
        </authorList>
    </citation>
    <scope>NUCLEOTIDE SEQUENCE [LARGE SCALE GENOMIC DNA]</scope>
</reference>
<organism evidence="5 6">
    <name type="scientific">Linum trigynum</name>
    <dbReference type="NCBI Taxonomy" id="586398"/>
    <lineage>
        <taxon>Eukaryota</taxon>
        <taxon>Viridiplantae</taxon>
        <taxon>Streptophyta</taxon>
        <taxon>Embryophyta</taxon>
        <taxon>Tracheophyta</taxon>
        <taxon>Spermatophyta</taxon>
        <taxon>Magnoliopsida</taxon>
        <taxon>eudicotyledons</taxon>
        <taxon>Gunneridae</taxon>
        <taxon>Pentapetalae</taxon>
        <taxon>rosids</taxon>
        <taxon>fabids</taxon>
        <taxon>Malpighiales</taxon>
        <taxon>Linaceae</taxon>
        <taxon>Linum</taxon>
    </lineage>
</organism>
<gene>
    <name evidence="5" type="ORF">LTRI10_LOCUS19203</name>
</gene>
<keyword evidence="3" id="KW-0012">Acyltransferase</keyword>
<dbReference type="EMBL" id="OZ034816">
    <property type="protein sequence ID" value="CAL1377563.1"/>
    <property type="molecule type" value="Genomic_DNA"/>
</dbReference>
<dbReference type="Gene3D" id="3.30.559.10">
    <property type="entry name" value="Chloramphenicol acetyltransferase-like domain"/>
    <property type="match status" value="2"/>
</dbReference>
<proteinExistence type="inferred from homology"/>
<dbReference type="PANTHER" id="PTHR31623">
    <property type="entry name" value="F21J9.9"/>
    <property type="match status" value="1"/>
</dbReference>
<keyword evidence="6" id="KW-1185">Reference proteome</keyword>
<evidence type="ECO:0000313" key="5">
    <source>
        <dbReference type="EMBL" id="CAL1377563.1"/>
    </source>
</evidence>
<evidence type="ECO:0000313" key="6">
    <source>
        <dbReference type="Proteomes" id="UP001497516"/>
    </source>
</evidence>